<comment type="pathway">
    <text evidence="1">Protein modification; protein ubiquitination.</text>
</comment>
<gene>
    <name evidence="4" type="ORF">SteCoe_18017</name>
</gene>
<dbReference type="InterPro" id="IPR052121">
    <property type="entry name" value="F-box_SCF_Substrate_Recog"/>
</dbReference>
<evidence type="ECO:0000313" key="5">
    <source>
        <dbReference type="Proteomes" id="UP000187209"/>
    </source>
</evidence>
<dbReference type="Gene3D" id="1.20.1280.50">
    <property type="match status" value="1"/>
</dbReference>
<keyword evidence="2" id="KW-0833">Ubl conjugation pathway</keyword>
<dbReference type="Pfam" id="PF00646">
    <property type="entry name" value="F-box"/>
    <property type="match status" value="1"/>
</dbReference>
<dbReference type="Proteomes" id="UP000187209">
    <property type="component" value="Unassembled WGS sequence"/>
</dbReference>
<dbReference type="PANTHER" id="PTHR46550:SF1">
    <property type="entry name" value="F-BOX PROTEIN 3"/>
    <property type="match status" value="1"/>
</dbReference>
<dbReference type="AlphaFoldDB" id="A0A1R2BXI1"/>
<evidence type="ECO:0000256" key="1">
    <source>
        <dbReference type="ARBA" id="ARBA00004906"/>
    </source>
</evidence>
<evidence type="ECO:0000259" key="3">
    <source>
        <dbReference type="PROSITE" id="PS51087"/>
    </source>
</evidence>
<dbReference type="SUPFAM" id="SSF160631">
    <property type="entry name" value="SMI1/KNR4-like"/>
    <property type="match status" value="1"/>
</dbReference>
<name>A0A1R2BXI1_9CILI</name>
<dbReference type="GO" id="GO:0005737">
    <property type="term" value="C:cytoplasm"/>
    <property type="evidence" value="ECO:0007669"/>
    <property type="project" value="TreeGrafter"/>
</dbReference>
<dbReference type="InterPro" id="IPR036767">
    <property type="entry name" value="ApaG_sf"/>
</dbReference>
<dbReference type="SUPFAM" id="SSF110069">
    <property type="entry name" value="ApaG-like"/>
    <property type="match status" value="1"/>
</dbReference>
<organism evidence="4 5">
    <name type="scientific">Stentor coeruleus</name>
    <dbReference type="NCBI Taxonomy" id="5963"/>
    <lineage>
        <taxon>Eukaryota</taxon>
        <taxon>Sar</taxon>
        <taxon>Alveolata</taxon>
        <taxon>Ciliophora</taxon>
        <taxon>Postciliodesmatophora</taxon>
        <taxon>Heterotrichea</taxon>
        <taxon>Heterotrichida</taxon>
        <taxon>Stentoridae</taxon>
        <taxon>Stentor</taxon>
    </lineage>
</organism>
<protein>
    <recommendedName>
        <fullName evidence="3">ApaG domain-containing protein</fullName>
    </recommendedName>
</protein>
<dbReference type="PROSITE" id="PS51087">
    <property type="entry name" value="APAG"/>
    <property type="match status" value="1"/>
</dbReference>
<dbReference type="InterPro" id="IPR037883">
    <property type="entry name" value="Knr4/Smi1-like_sf"/>
</dbReference>
<dbReference type="InterPro" id="IPR036047">
    <property type="entry name" value="F-box-like_dom_sf"/>
</dbReference>
<evidence type="ECO:0000256" key="2">
    <source>
        <dbReference type="ARBA" id="ARBA00022786"/>
    </source>
</evidence>
<accession>A0A1R2BXI1</accession>
<sequence length="391" mass="45498">MDIVNSGCWPEILKFLQPKELPEIMKVSKIFNEICKADYLWKEACLLIDPQTQKDYYRVFCQRIKEILRYSLPIYEILKVTQTSEQKHIFRSMVKRSNPKIGQILGKYFYQEKTKKIFESYEDFIKCYGPLPLEIYWFFMLYNGQDDCSSGFLGHYNFYDVDVNLKLIPVRKSENILVIASSGEDEEQLCVFLDLQGKIGRGPGAVYCNSGVARTVLYLASSLSEYLQRYSDNVKEKCYPMINENILLYEYNAYASVYSKDGIKITARALYVPHLSRERRYLWTYYITIEADNPEKRWVLTTRSWIIRSSNGKVQKVNRQPGVIGLYPKIYAGCEPTHYASCAYLETTSGVMSGSFNFENLDNRDENIDVNVAQFRLELPLNSELIDISSL</sequence>
<dbReference type="Gene3D" id="2.60.40.1470">
    <property type="entry name" value="ApaG domain"/>
    <property type="match status" value="1"/>
</dbReference>
<dbReference type="InterPro" id="IPR007474">
    <property type="entry name" value="ApaG_domain"/>
</dbReference>
<dbReference type="InterPro" id="IPR001810">
    <property type="entry name" value="F-box_dom"/>
</dbReference>
<dbReference type="PANTHER" id="PTHR46550">
    <property type="entry name" value="F-BOX ONLY PROTEIN 3"/>
    <property type="match status" value="1"/>
</dbReference>
<dbReference type="SUPFAM" id="SSF81383">
    <property type="entry name" value="F-box domain"/>
    <property type="match status" value="1"/>
</dbReference>
<reference evidence="4 5" key="1">
    <citation type="submission" date="2016-11" db="EMBL/GenBank/DDBJ databases">
        <title>The macronuclear genome of Stentor coeruleus: a giant cell with tiny introns.</title>
        <authorList>
            <person name="Slabodnick M."/>
            <person name="Ruby J.G."/>
            <person name="Reiff S.B."/>
            <person name="Swart E.C."/>
            <person name="Gosai S."/>
            <person name="Prabakaran S."/>
            <person name="Witkowska E."/>
            <person name="Larue G.E."/>
            <person name="Fisher S."/>
            <person name="Freeman R.M."/>
            <person name="Gunawardena J."/>
            <person name="Chu W."/>
            <person name="Stover N.A."/>
            <person name="Gregory B.D."/>
            <person name="Nowacki M."/>
            <person name="Derisi J."/>
            <person name="Roy S.W."/>
            <person name="Marshall W.F."/>
            <person name="Sood P."/>
        </authorList>
    </citation>
    <scope>NUCLEOTIDE SEQUENCE [LARGE SCALE GENOMIC DNA]</scope>
    <source>
        <strain evidence="4">WM001</strain>
    </source>
</reference>
<feature type="domain" description="ApaG" evidence="3">
    <location>
        <begin position="257"/>
        <end position="384"/>
    </location>
</feature>
<dbReference type="OrthoDB" id="2305498at2759"/>
<dbReference type="EMBL" id="MPUH01000378">
    <property type="protein sequence ID" value="OMJ81499.1"/>
    <property type="molecule type" value="Genomic_DNA"/>
</dbReference>
<evidence type="ECO:0000313" key="4">
    <source>
        <dbReference type="EMBL" id="OMJ81499.1"/>
    </source>
</evidence>
<dbReference type="Pfam" id="PF04379">
    <property type="entry name" value="DUF525"/>
    <property type="match status" value="1"/>
</dbReference>
<proteinExistence type="predicted"/>
<keyword evidence="5" id="KW-1185">Reference proteome</keyword>
<comment type="caution">
    <text evidence="4">The sequence shown here is derived from an EMBL/GenBank/DDBJ whole genome shotgun (WGS) entry which is preliminary data.</text>
</comment>